<gene>
    <name evidence="2" type="ORF">ARMSODRAFT_209004</name>
</gene>
<feature type="region of interest" description="Disordered" evidence="1">
    <location>
        <begin position="1"/>
        <end position="21"/>
    </location>
</feature>
<keyword evidence="3" id="KW-1185">Reference proteome</keyword>
<name>A0A2H3BBA4_9AGAR</name>
<organism evidence="2 3">
    <name type="scientific">Armillaria solidipes</name>
    <dbReference type="NCBI Taxonomy" id="1076256"/>
    <lineage>
        <taxon>Eukaryota</taxon>
        <taxon>Fungi</taxon>
        <taxon>Dikarya</taxon>
        <taxon>Basidiomycota</taxon>
        <taxon>Agaricomycotina</taxon>
        <taxon>Agaricomycetes</taxon>
        <taxon>Agaricomycetidae</taxon>
        <taxon>Agaricales</taxon>
        <taxon>Marasmiineae</taxon>
        <taxon>Physalacriaceae</taxon>
        <taxon>Armillaria</taxon>
    </lineage>
</organism>
<feature type="compositionally biased region" description="Basic and acidic residues" evidence="1">
    <location>
        <begin position="1"/>
        <end position="11"/>
    </location>
</feature>
<accession>A0A2H3BBA4</accession>
<reference evidence="3" key="1">
    <citation type="journal article" date="2017" name="Nat. Ecol. Evol.">
        <title>Genome expansion and lineage-specific genetic innovations in the forest pathogenic fungi Armillaria.</title>
        <authorList>
            <person name="Sipos G."/>
            <person name="Prasanna A.N."/>
            <person name="Walter M.C."/>
            <person name="O'Connor E."/>
            <person name="Balint B."/>
            <person name="Krizsan K."/>
            <person name="Kiss B."/>
            <person name="Hess J."/>
            <person name="Varga T."/>
            <person name="Slot J."/>
            <person name="Riley R."/>
            <person name="Boka B."/>
            <person name="Rigling D."/>
            <person name="Barry K."/>
            <person name="Lee J."/>
            <person name="Mihaltcheva S."/>
            <person name="LaButti K."/>
            <person name="Lipzen A."/>
            <person name="Waldron R."/>
            <person name="Moloney N.M."/>
            <person name="Sperisen C."/>
            <person name="Kredics L."/>
            <person name="Vagvoelgyi C."/>
            <person name="Patrignani A."/>
            <person name="Fitzpatrick D."/>
            <person name="Nagy I."/>
            <person name="Doyle S."/>
            <person name="Anderson J.B."/>
            <person name="Grigoriev I.V."/>
            <person name="Gueldener U."/>
            <person name="Muensterkoetter M."/>
            <person name="Nagy L.G."/>
        </authorList>
    </citation>
    <scope>NUCLEOTIDE SEQUENCE [LARGE SCALE GENOMIC DNA]</scope>
    <source>
        <strain evidence="3">28-4</strain>
    </source>
</reference>
<evidence type="ECO:0000313" key="2">
    <source>
        <dbReference type="EMBL" id="PBK68159.1"/>
    </source>
</evidence>
<evidence type="ECO:0000313" key="3">
    <source>
        <dbReference type="Proteomes" id="UP000218334"/>
    </source>
</evidence>
<dbReference type="EMBL" id="KZ293433">
    <property type="protein sequence ID" value="PBK68159.1"/>
    <property type="molecule type" value="Genomic_DNA"/>
</dbReference>
<evidence type="ECO:0000256" key="1">
    <source>
        <dbReference type="SAM" id="MobiDB-lite"/>
    </source>
</evidence>
<dbReference type="Proteomes" id="UP000218334">
    <property type="component" value="Unassembled WGS sequence"/>
</dbReference>
<sequence>MSDRVEKKNDPDSESDLGIPDTRSCPACDTVVGHCSSGRGIAAIRASVDGKRPAFSTCMKREHQLFLFIVRLLLSLSLSRCSRSRALLFLCLRAVPSTMFVSLLLRGTNGVSVLPLRLAITIPRRKVYMVGIFVSDRMPPSRYQAWKMQLRSRCAWPSR</sequence>
<protein>
    <submittedName>
        <fullName evidence="2">Uncharacterized protein</fullName>
    </submittedName>
</protein>
<dbReference type="AlphaFoldDB" id="A0A2H3BBA4"/>
<proteinExistence type="predicted"/>